<dbReference type="EMBL" id="KZ454989">
    <property type="protein sequence ID" value="PKI84336.1"/>
    <property type="molecule type" value="Genomic_DNA"/>
</dbReference>
<dbReference type="SUPFAM" id="SSF48350">
    <property type="entry name" value="GTPase activation domain, GAP"/>
    <property type="match status" value="1"/>
</dbReference>
<keyword evidence="5" id="KW-1185">Reference proteome</keyword>
<evidence type="ECO:0000259" key="3">
    <source>
        <dbReference type="PROSITE" id="PS50238"/>
    </source>
</evidence>
<dbReference type="InterPro" id="IPR008936">
    <property type="entry name" value="Rho_GTPase_activation_prot"/>
</dbReference>
<dbReference type="Pfam" id="PF00620">
    <property type="entry name" value="RhoGAP"/>
    <property type="match status" value="1"/>
</dbReference>
<keyword evidence="1" id="KW-0343">GTPase activation</keyword>
<feature type="domain" description="Rho-GAP" evidence="3">
    <location>
        <begin position="585"/>
        <end position="793"/>
    </location>
</feature>
<evidence type="ECO:0000313" key="4">
    <source>
        <dbReference type="EMBL" id="PKI84336.1"/>
    </source>
</evidence>
<dbReference type="Proteomes" id="UP000232875">
    <property type="component" value="Unassembled WGS sequence"/>
</dbReference>
<feature type="compositionally biased region" description="Low complexity" evidence="2">
    <location>
        <begin position="65"/>
        <end position="79"/>
    </location>
</feature>
<organism evidence="4 5">
    <name type="scientific">Malassezia vespertilionis</name>
    <dbReference type="NCBI Taxonomy" id="2020962"/>
    <lineage>
        <taxon>Eukaryota</taxon>
        <taxon>Fungi</taxon>
        <taxon>Dikarya</taxon>
        <taxon>Basidiomycota</taxon>
        <taxon>Ustilaginomycotina</taxon>
        <taxon>Malasseziomycetes</taxon>
        <taxon>Malasseziales</taxon>
        <taxon>Malasseziaceae</taxon>
        <taxon>Malassezia</taxon>
    </lineage>
</organism>
<dbReference type="PANTHER" id="PTHR23176:SF129">
    <property type="entry name" value="RHO GTPASE ACTIVATING PROTEIN AT 16F, ISOFORM E-RELATED"/>
    <property type="match status" value="1"/>
</dbReference>
<gene>
    <name evidence="4" type="ORF">MVES_001446</name>
</gene>
<dbReference type="PROSITE" id="PS50238">
    <property type="entry name" value="RHOGAP"/>
    <property type="match status" value="1"/>
</dbReference>
<evidence type="ECO:0000313" key="5">
    <source>
        <dbReference type="Proteomes" id="UP000232875"/>
    </source>
</evidence>
<dbReference type="PANTHER" id="PTHR23176">
    <property type="entry name" value="RHO/RAC/CDC GTPASE-ACTIVATING PROTEIN"/>
    <property type="match status" value="1"/>
</dbReference>
<dbReference type="Gene3D" id="1.10.555.10">
    <property type="entry name" value="Rho GTPase activation protein"/>
    <property type="match status" value="1"/>
</dbReference>
<evidence type="ECO:0000256" key="1">
    <source>
        <dbReference type="ARBA" id="ARBA00022468"/>
    </source>
</evidence>
<name>A0A2N1JCR9_9BASI</name>
<dbReference type="SMART" id="SM00324">
    <property type="entry name" value="RhoGAP"/>
    <property type="match status" value="1"/>
</dbReference>
<feature type="region of interest" description="Disordered" evidence="2">
    <location>
        <begin position="62"/>
        <end position="116"/>
    </location>
</feature>
<dbReference type="GO" id="GO:0007165">
    <property type="term" value="P:signal transduction"/>
    <property type="evidence" value="ECO:0007669"/>
    <property type="project" value="InterPro"/>
</dbReference>
<protein>
    <recommendedName>
        <fullName evidence="3">Rho-GAP domain-containing protein</fullName>
    </recommendedName>
</protein>
<feature type="region of interest" description="Disordered" evidence="2">
    <location>
        <begin position="156"/>
        <end position="181"/>
    </location>
</feature>
<dbReference type="InterPro" id="IPR000198">
    <property type="entry name" value="RhoGAP_dom"/>
</dbReference>
<feature type="compositionally biased region" description="Polar residues" evidence="2">
    <location>
        <begin position="156"/>
        <end position="172"/>
    </location>
</feature>
<dbReference type="OrthoDB" id="185175at2759"/>
<reference evidence="4 5" key="1">
    <citation type="submission" date="2017-10" db="EMBL/GenBank/DDBJ databases">
        <title>A novel species of cold-tolerant Malassezia isolated from bats.</title>
        <authorList>
            <person name="Lorch J.M."/>
            <person name="Palmer J.M."/>
            <person name="Vanderwolf K.J."/>
            <person name="Schmidt K.Z."/>
            <person name="Verant M.L."/>
            <person name="Weller T.J."/>
            <person name="Blehert D.S."/>
        </authorList>
    </citation>
    <scope>NUCLEOTIDE SEQUENCE [LARGE SCALE GENOMIC DNA]</scope>
    <source>
        <strain evidence="4 5">NWHC:44797-103</strain>
    </source>
</reference>
<proteinExistence type="predicted"/>
<sequence>MYLVSMYNEMSMEYATFLQTVSTEAQGVNEPVGLGLDCIAQNSAEAAGSRFRILRRRSTRSVREPLSVLSKSPGSSSSGTVATPQFVHHHNDSASSTSTADPGSEPSAPKRDGFNFLGHMTLPRALTNMELSRPRSPNLLGISASPKLWRKGSNTSLAQRTMDSPSKLNNANAAAPTSPRALHRPAAVPAKPNVVAPLSPRALHLHDASRVSHLEHDRLYYAGIHVMGSWVSNGEIVLRIRIQPAAAAMDGTVPPVYVIEKRSADLVNLYDRVMTRAQGLADGSAQKIRPLEPNMFQGPFNPWRLIQRNTAVDTLICALQRLPVWYDDIFGHFFRTNEVPSASTPMRQAYLLQKTNTEDAWAFKLCTLQQHVLKICDAHQPEHRNTIQLQQARIWYQMEDVRESDLGGTNIKCPLLVVQYMKQSSGASPSVCQITFTMESAEMLSEWHAALLSEVQSDKHSPSFNPRDMVSTPEPKLQLLPGFLQSRDAETGGKLQSIARSLPDRSGSTSPTLYQPGYEANRFIHGLSGLFRAGVVPENATLPHASPSAPDRRRFWHGFLGFGHMYNNANDDAFSAYSEQCIFGMPLHAVVQVFGHASGDTCSSPIPVVVFRCVEYLESGTRLFEEGIYRISGSSLAVKALCERFNMGDDVDLNGVADSSDLNKTLHRDPHIVSSVLKTYLRQLPENICTLPLLPELISTAELHDGTERAQSLRGVISRLPPENYALLRFLMHHFHHVSAAAEQNKMNIQNLAIVFSPTLNIPTNLLTILMADYPSIFESYVPHTTQESAHLL</sequence>
<dbReference type="AlphaFoldDB" id="A0A2N1JCR9"/>
<dbReference type="GO" id="GO:0005096">
    <property type="term" value="F:GTPase activator activity"/>
    <property type="evidence" value="ECO:0007669"/>
    <property type="project" value="UniProtKB-KW"/>
</dbReference>
<evidence type="ECO:0000256" key="2">
    <source>
        <dbReference type="SAM" id="MobiDB-lite"/>
    </source>
</evidence>
<dbReference type="InterPro" id="IPR050729">
    <property type="entry name" value="Rho-GAP"/>
</dbReference>
<dbReference type="STRING" id="2020962.A0A2N1JCR9"/>
<accession>A0A2N1JCR9</accession>
<dbReference type="GO" id="GO:0005737">
    <property type="term" value="C:cytoplasm"/>
    <property type="evidence" value="ECO:0007669"/>
    <property type="project" value="TreeGrafter"/>
</dbReference>